<gene>
    <name evidence="5" type="ordered locus">Hbut_0995</name>
</gene>
<dbReference type="InterPro" id="IPR016102">
    <property type="entry name" value="Succinyl-CoA_synth-like"/>
</dbReference>
<reference evidence="5 6" key="1">
    <citation type="journal article" date="2007" name="Archaea">
        <title>The genome of Hyperthermus butylicus: a sulfur-reducing, peptide fermenting, neutrophilic Crenarchaeote growing up to 108 degrees C.</title>
        <authorList>
            <person name="Brugger K."/>
            <person name="Chen L."/>
            <person name="Stark M."/>
            <person name="Zibat A."/>
            <person name="Redder P."/>
            <person name="Ruepp A."/>
            <person name="Awayez M."/>
            <person name="She Q."/>
            <person name="Garrett R.A."/>
            <person name="Klenk H.P."/>
        </authorList>
    </citation>
    <scope>NUCLEOTIDE SEQUENCE [LARGE SCALE GENOMIC DNA]</scope>
    <source>
        <strain evidence="6">DSM 5456 / JCM 9403 / PLM1-5</strain>
    </source>
</reference>
<dbReference type="AlphaFoldDB" id="A2BLI1"/>
<evidence type="ECO:0000313" key="5">
    <source>
        <dbReference type="EMBL" id="ABM80842.1"/>
    </source>
</evidence>
<keyword evidence="3" id="KW-0067">ATP-binding</keyword>
<dbReference type="PANTHER" id="PTHR43334">
    <property type="entry name" value="ACETATE--COA LIGASE [ADP-FORMING]"/>
    <property type="match status" value="1"/>
</dbReference>
<dbReference type="GeneID" id="4782091"/>
<evidence type="ECO:0000256" key="3">
    <source>
        <dbReference type="ARBA" id="ARBA00022840"/>
    </source>
</evidence>
<dbReference type="Pfam" id="PF13380">
    <property type="entry name" value="CoA_binding_2"/>
    <property type="match status" value="1"/>
</dbReference>
<dbReference type="EMBL" id="CP000493">
    <property type="protein sequence ID" value="ABM80842.1"/>
    <property type="molecule type" value="Genomic_DNA"/>
</dbReference>
<dbReference type="GO" id="GO:0043758">
    <property type="term" value="F:acetate-CoA ligase (ADP-forming) activity"/>
    <property type="evidence" value="ECO:0007669"/>
    <property type="project" value="InterPro"/>
</dbReference>
<dbReference type="PANTHER" id="PTHR43334:SF1">
    <property type="entry name" value="3-HYDROXYPROPIONATE--COA LIGASE [ADP-FORMING]"/>
    <property type="match status" value="1"/>
</dbReference>
<dbReference type="STRING" id="415426.Hbut_0995"/>
<dbReference type="eggNOG" id="arCOG01340">
    <property type="taxonomic scope" value="Archaea"/>
</dbReference>
<organism evidence="5 6">
    <name type="scientific">Hyperthermus butylicus (strain DSM 5456 / JCM 9403 / PLM1-5)</name>
    <dbReference type="NCBI Taxonomy" id="415426"/>
    <lineage>
        <taxon>Archaea</taxon>
        <taxon>Thermoproteota</taxon>
        <taxon>Thermoprotei</taxon>
        <taxon>Desulfurococcales</taxon>
        <taxon>Pyrodictiaceae</taxon>
        <taxon>Hyperthermus</taxon>
    </lineage>
</organism>
<dbReference type="RefSeq" id="WP_011822160.1">
    <property type="nucleotide sequence ID" value="NC_008818.1"/>
</dbReference>
<sequence length="476" mass="50920">MALPRPPVGEGVEVLFKPKGVAVIGASRKPGKVGYMVLYNLKNSYEGPIYPVNPNADEILGLKAYPTIMDVPDPVDLAVVTVPAKMVPDVVDQAGRRGVRAVIVISAGFREVGGEGVELEKRLLEVVRKHGIRMLGPNCLGVYSPSTGINATFLDPEKQGLPGKGPIAFISQSGALGAALLDWLDANQFGISKFISIGNKADIDEADLLAYLRKDPETKSIAMYIEGVAPGEGGRFRRALEETTHEKPVVILKSGRTAAGARAASSHTGSLAGSYQLYETIFKQTGVIPAYDTAQLFEMALALALQPPMLGDRVAIITMGGGSGVMASDNLAEKGLKVVELSPETQAKLRKVLLPIASPRNPVDVTGSATDEHFLESIRIVVESGEVDGIFLIPYLNLASITPELPRKIAALVKEIQQKYRIPFVASVTAGKKTWALAKIMEKEAGIPVYSNEASAARAMWALRQYGKWLQKIGVA</sequence>
<feature type="domain" description="CoA-binding" evidence="4">
    <location>
        <begin position="15"/>
        <end position="109"/>
    </location>
</feature>
<keyword evidence="1" id="KW-0436">Ligase</keyword>
<dbReference type="HOGENOM" id="CLU_007415_2_3_2"/>
<proteinExistence type="predicted"/>
<evidence type="ECO:0000256" key="1">
    <source>
        <dbReference type="ARBA" id="ARBA00022598"/>
    </source>
</evidence>
<dbReference type="OrthoDB" id="18103at2157"/>
<dbReference type="Gene3D" id="3.40.50.720">
    <property type="entry name" value="NAD(P)-binding Rossmann-like Domain"/>
    <property type="match status" value="1"/>
</dbReference>
<protein>
    <submittedName>
        <fullName evidence="5">Universally conserved protein</fullName>
    </submittedName>
</protein>
<dbReference type="InterPro" id="IPR003781">
    <property type="entry name" value="CoA-bd"/>
</dbReference>
<dbReference type="EnsemblBacteria" id="ABM80842">
    <property type="protein sequence ID" value="ABM80842"/>
    <property type="gene ID" value="Hbut_0995"/>
</dbReference>
<dbReference type="Pfam" id="PF13607">
    <property type="entry name" value="Succ_CoA_lig"/>
    <property type="match status" value="1"/>
</dbReference>
<keyword evidence="2" id="KW-0547">Nucleotide-binding</keyword>
<keyword evidence="6" id="KW-1185">Reference proteome</keyword>
<evidence type="ECO:0000259" key="4">
    <source>
        <dbReference type="SMART" id="SM00881"/>
    </source>
</evidence>
<dbReference type="SUPFAM" id="SSF52210">
    <property type="entry name" value="Succinyl-CoA synthetase domains"/>
    <property type="match status" value="2"/>
</dbReference>
<dbReference type="Gene3D" id="3.40.50.261">
    <property type="entry name" value="Succinyl-CoA synthetase domains"/>
    <property type="match status" value="2"/>
</dbReference>
<accession>A2BLI1</accession>
<dbReference type="SUPFAM" id="SSF51735">
    <property type="entry name" value="NAD(P)-binding Rossmann-fold domains"/>
    <property type="match status" value="1"/>
</dbReference>
<evidence type="ECO:0000313" key="6">
    <source>
        <dbReference type="Proteomes" id="UP000002593"/>
    </source>
</evidence>
<name>A2BLI1_HYPBU</name>
<dbReference type="InterPro" id="IPR032875">
    <property type="entry name" value="Succ_CoA_lig_flav_dom"/>
</dbReference>
<dbReference type="InterPro" id="IPR051538">
    <property type="entry name" value="Acyl-CoA_Synth/Transferase"/>
</dbReference>
<dbReference type="InterPro" id="IPR036291">
    <property type="entry name" value="NAD(P)-bd_dom_sf"/>
</dbReference>
<dbReference type="Proteomes" id="UP000002593">
    <property type="component" value="Chromosome"/>
</dbReference>
<dbReference type="KEGG" id="hbu:Hbut_0995"/>
<dbReference type="SMART" id="SM00881">
    <property type="entry name" value="CoA_binding"/>
    <property type="match status" value="1"/>
</dbReference>
<dbReference type="Pfam" id="PF19045">
    <property type="entry name" value="Ligase_CoA_2"/>
    <property type="match status" value="1"/>
</dbReference>
<evidence type="ECO:0000256" key="2">
    <source>
        <dbReference type="ARBA" id="ARBA00022741"/>
    </source>
</evidence>
<dbReference type="InterPro" id="IPR043938">
    <property type="entry name" value="Ligase_CoA_dom"/>
</dbReference>
<dbReference type="GO" id="GO:0005524">
    <property type="term" value="F:ATP binding"/>
    <property type="evidence" value="ECO:0007669"/>
    <property type="project" value="UniProtKB-KW"/>
</dbReference>